<dbReference type="Pfam" id="PF13469">
    <property type="entry name" value="Sulfotransfer_3"/>
    <property type="match status" value="1"/>
</dbReference>
<dbReference type="SUPFAM" id="SSF48452">
    <property type="entry name" value="TPR-like"/>
    <property type="match status" value="2"/>
</dbReference>
<dbReference type="Gene3D" id="3.40.50.300">
    <property type="entry name" value="P-loop containing nucleotide triphosphate hydrolases"/>
    <property type="match status" value="1"/>
</dbReference>
<dbReference type="InterPro" id="IPR019734">
    <property type="entry name" value="TPR_rpt"/>
</dbReference>
<dbReference type="InterPro" id="IPR052943">
    <property type="entry name" value="TMTC_O-mannosyl-trnsfr"/>
</dbReference>
<dbReference type="Pfam" id="PF14559">
    <property type="entry name" value="TPR_19"/>
    <property type="match status" value="1"/>
</dbReference>
<dbReference type="Pfam" id="PF13424">
    <property type="entry name" value="TPR_12"/>
    <property type="match status" value="1"/>
</dbReference>
<dbReference type="AlphaFoldDB" id="A0A1E5XND7"/>
<dbReference type="Gene3D" id="1.25.40.10">
    <property type="entry name" value="Tetratricopeptide repeat domain"/>
    <property type="match status" value="2"/>
</dbReference>
<dbReference type="SUPFAM" id="SSF52540">
    <property type="entry name" value="P-loop containing nucleoside triphosphate hydrolases"/>
    <property type="match status" value="1"/>
</dbReference>
<dbReference type="PROSITE" id="PS50293">
    <property type="entry name" value="TPR_REGION"/>
    <property type="match status" value="1"/>
</dbReference>
<protein>
    <submittedName>
        <fullName evidence="2">Uncharacterized protein</fullName>
    </submittedName>
</protein>
<feature type="repeat" description="TPR" evidence="1">
    <location>
        <begin position="168"/>
        <end position="201"/>
    </location>
</feature>
<evidence type="ECO:0000256" key="1">
    <source>
        <dbReference type="PROSITE-ProRule" id="PRU00339"/>
    </source>
</evidence>
<dbReference type="EMBL" id="LAJE02000232">
    <property type="protein sequence ID" value="OEO30108.1"/>
    <property type="molecule type" value="Genomic_DNA"/>
</dbReference>
<feature type="repeat" description="TPR" evidence="1">
    <location>
        <begin position="66"/>
        <end position="99"/>
    </location>
</feature>
<accession>A0A1E5XND7</accession>
<evidence type="ECO:0000313" key="2">
    <source>
        <dbReference type="EMBL" id="OEO30108.1"/>
    </source>
</evidence>
<reference evidence="2 3" key="1">
    <citation type="journal article" date="2015" name="Genome Announc.">
        <title>Genome Assemblies of Three Soil-Associated Devosia species: D. insulae, D. limi, and D. soli.</title>
        <authorList>
            <person name="Hassan Y.I."/>
            <person name="Lepp D."/>
            <person name="Zhou T."/>
        </authorList>
    </citation>
    <scope>NUCLEOTIDE SEQUENCE [LARGE SCALE GENOMIC DNA]</scope>
    <source>
        <strain evidence="2 3">DS-56</strain>
    </source>
</reference>
<feature type="repeat" description="TPR" evidence="1">
    <location>
        <begin position="134"/>
        <end position="167"/>
    </location>
</feature>
<sequence>MLQRGIEFHQAGHGKEAAGLYQQILRLDGGHPAANHLFGLTQLQLGDPAAAIRHIAVALKAEPANPQYLANMGVALNSAGRNDEAVEVLKRAVAIQPASAEIYSNLGMANRALGRFDEAADAYGHAVELRPTEPAFHFRLASMLRQAGDHFAAEASYRKAIELRPGYAEAYDRLAFMLIDQGRAAEALEVLDRGLAVRPEEAPLHLQRARVLRADGQLKQAIAGFDRTLALRPTFGEAHLQRATTLRHRQRDIAVAAMEQVFRDEGLDALDRIYAGFGLGKALADLGDHFGSIAAFIEANRMQRQRVAFSLSDEIRVLQADVARFRNIDATALGNASSDSSPIFVVGLPRSGKSTLELSLGSHPAFAGAGELPTMGRLARELIREAGGRPLWELAAERFAALGRAYMAEANRLVPAGKRVIDTMPANYHYLGFIRLALPQARVIHCVRLSAEHRVAIFEKFLTGVGYEYSNDLGELRGYHAAYLQMMGDWHARFPGLIHKLDIGASAGDRRALIESMLQFCGAEWDDACLASVQSEPQQDDWSSDERAVNHSGHMAAWRQLHPELWT</sequence>
<organism evidence="2 3">
    <name type="scientific">Devosia insulae DS-56</name>
    <dbReference type="NCBI Taxonomy" id="1116389"/>
    <lineage>
        <taxon>Bacteria</taxon>
        <taxon>Pseudomonadati</taxon>
        <taxon>Pseudomonadota</taxon>
        <taxon>Alphaproteobacteria</taxon>
        <taxon>Hyphomicrobiales</taxon>
        <taxon>Devosiaceae</taxon>
        <taxon>Devosia</taxon>
    </lineage>
</organism>
<dbReference type="PROSITE" id="PS50005">
    <property type="entry name" value="TPR"/>
    <property type="match status" value="4"/>
</dbReference>
<dbReference type="Pfam" id="PF13429">
    <property type="entry name" value="TPR_15"/>
    <property type="match status" value="1"/>
</dbReference>
<dbReference type="Proteomes" id="UP000095463">
    <property type="component" value="Unassembled WGS sequence"/>
</dbReference>
<gene>
    <name evidence="2" type="ORF">VW23_022960</name>
</gene>
<comment type="caution">
    <text evidence="2">The sequence shown here is derived from an EMBL/GenBank/DDBJ whole genome shotgun (WGS) entry which is preliminary data.</text>
</comment>
<keyword evidence="1" id="KW-0802">TPR repeat</keyword>
<feature type="repeat" description="TPR" evidence="1">
    <location>
        <begin position="100"/>
        <end position="133"/>
    </location>
</feature>
<dbReference type="RefSeq" id="WP_069910666.1">
    <property type="nucleotide sequence ID" value="NZ_LAJE02000232.1"/>
</dbReference>
<proteinExistence type="predicted"/>
<dbReference type="PANTHER" id="PTHR44809">
    <property type="match status" value="1"/>
</dbReference>
<name>A0A1E5XND7_9HYPH</name>
<keyword evidence="3" id="KW-1185">Reference proteome</keyword>
<dbReference type="PANTHER" id="PTHR44809:SF1">
    <property type="entry name" value="PROTEIN O-MANNOSYL-TRANSFERASE TMTC1"/>
    <property type="match status" value="1"/>
</dbReference>
<dbReference type="InterPro" id="IPR011990">
    <property type="entry name" value="TPR-like_helical_dom_sf"/>
</dbReference>
<evidence type="ECO:0000313" key="3">
    <source>
        <dbReference type="Proteomes" id="UP000095463"/>
    </source>
</evidence>
<dbReference type="InterPro" id="IPR027417">
    <property type="entry name" value="P-loop_NTPase"/>
</dbReference>
<dbReference type="SMART" id="SM00028">
    <property type="entry name" value="TPR"/>
    <property type="match status" value="6"/>
</dbReference>